<dbReference type="EMBL" id="JAHXZJ010000747">
    <property type="protein sequence ID" value="KAH0557739.1"/>
    <property type="molecule type" value="Genomic_DNA"/>
</dbReference>
<proteinExistence type="predicted"/>
<organism evidence="1 2">
    <name type="scientific">Cotesia glomerata</name>
    <name type="common">Lepidopteran parasitic wasp</name>
    <name type="synonym">Apanteles glomeratus</name>
    <dbReference type="NCBI Taxonomy" id="32391"/>
    <lineage>
        <taxon>Eukaryota</taxon>
        <taxon>Metazoa</taxon>
        <taxon>Ecdysozoa</taxon>
        <taxon>Arthropoda</taxon>
        <taxon>Hexapoda</taxon>
        <taxon>Insecta</taxon>
        <taxon>Pterygota</taxon>
        <taxon>Neoptera</taxon>
        <taxon>Endopterygota</taxon>
        <taxon>Hymenoptera</taxon>
        <taxon>Apocrita</taxon>
        <taxon>Ichneumonoidea</taxon>
        <taxon>Braconidae</taxon>
        <taxon>Microgastrinae</taxon>
        <taxon>Cotesia</taxon>
    </lineage>
</organism>
<keyword evidence="2" id="KW-1185">Reference proteome</keyword>
<evidence type="ECO:0000313" key="2">
    <source>
        <dbReference type="Proteomes" id="UP000826195"/>
    </source>
</evidence>
<comment type="caution">
    <text evidence="1">The sequence shown here is derived from an EMBL/GenBank/DDBJ whole genome shotgun (WGS) entry which is preliminary data.</text>
</comment>
<accession>A0AAV7IT14</accession>
<dbReference type="Proteomes" id="UP000826195">
    <property type="component" value="Unassembled WGS sequence"/>
</dbReference>
<dbReference type="AlphaFoldDB" id="A0AAV7IT14"/>
<evidence type="ECO:0000313" key="1">
    <source>
        <dbReference type="EMBL" id="KAH0557739.1"/>
    </source>
</evidence>
<sequence>MLLRFLYGDITSKRDTQHPVEVDRSTVHTFHPQSSQTQAVQALCTNIDRNKALALVLAIYATILAVCTELAASGLNHSQIGVESPCLDCAELDPGGCMGARKTRDCSGMKGSDKEAWIENTGGNASVSVNIYIWMGIRGYYFGYGNPFLFRAILLRWFSSSIGKLVYTMLITTCHWLRNYVVCSGIPLDA</sequence>
<name>A0AAV7IT14_COTGL</name>
<reference evidence="1 2" key="1">
    <citation type="journal article" date="2021" name="J. Hered.">
        <title>A chromosome-level genome assembly of the parasitoid wasp, Cotesia glomerata (Hymenoptera: Braconidae).</title>
        <authorList>
            <person name="Pinto B.J."/>
            <person name="Weis J.J."/>
            <person name="Gamble T."/>
            <person name="Ode P.J."/>
            <person name="Paul R."/>
            <person name="Zaspel J.M."/>
        </authorList>
    </citation>
    <scope>NUCLEOTIDE SEQUENCE [LARGE SCALE GENOMIC DNA]</scope>
    <source>
        <strain evidence="1">CgM1</strain>
    </source>
</reference>
<protein>
    <submittedName>
        <fullName evidence="1">Uncharacterized protein</fullName>
    </submittedName>
</protein>
<gene>
    <name evidence="1" type="ORF">KQX54_011080</name>
</gene>